<accession>A0ABY6MZB9</accession>
<evidence type="ECO:0000259" key="7">
    <source>
        <dbReference type="Pfam" id="PF04321"/>
    </source>
</evidence>
<dbReference type="InterPro" id="IPR036291">
    <property type="entry name" value="NAD(P)-bd_dom_sf"/>
</dbReference>
<dbReference type="InterPro" id="IPR005913">
    <property type="entry name" value="dTDP_dehydrorham_reduct"/>
</dbReference>
<organism evidence="8 9">
    <name type="scientific">Alkalimarinus alittae</name>
    <dbReference type="NCBI Taxonomy" id="2961619"/>
    <lineage>
        <taxon>Bacteria</taxon>
        <taxon>Pseudomonadati</taxon>
        <taxon>Pseudomonadota</taxon>
        <taxon>Gammaproteobacteria</taxon>
        <taxon>Alteromonadales</taxon>
        <taxon>Alteromonadaceae</taxon>
        <taxon>Alkalimarinus</taxon>
    </lineage>
</organism>
<comment type="cofactor">
    <cofactor evidence="6">
        <name>Mg(2+)</name>
        <dbReference type="ChEBI" id="CHEBI:18420"/>
    </cofactor>
    <text evidence="6">Binds 1 Mg(2+) ion per monomer.</text>
</comment>
<evidence type="ECO:0000313" key="8">
    <source>
        <dbReference type="EMBL" id="UZE95140.1"/>
    </source>
</evidence>
<evidence type="ECO:0000256" key="5">
    <source>
        <dbReference type="ARBA" id="ARBA00048200"/>
    </source>
</evidence>
<sequence length="294" mass="32273">MMKKVLITGAKGQVGVELMLEAAARGYDAVGYDSSDLDITDAKQVFKALETLQPQVVINAAAYTAVDKAEQERDIAFAVNADGVSYLADACKRFDVPLLHISTDYVFDGKKSTPYLESDEPNAIGVYGASKLAGEQVLKNKWHKHIILRVSWVFGAHGHNFVKTMLRLAESRDALSVVNDQYGAPTAAKSIASCLLSLVECEGFGEADYPWGLYHYQSEPGVTWYDFANEIFLQANALGKLSKQMSVAPITSEQFPTPVARPENSKLDGEQLKQVFGIQAGDWKRQLSEMLKAI</sequence>
<proteinExistence type="inferred from homology"/>
<dbReference type="PANTHER" id="PTHR10491">
    <property type="entry name" value="DTDP-4-DEHYDRORHAMNOSE REDUCTASE"/>
    <property type="match status" value="1"/>
</dbReference>
<dbReference type="EC" id="1.1.1.133" evidence="3 6"/>
<dbReference type="PANTHER" id="PTHR10491:SF4">
    <property type="entry name" value="METHIONINE ADENOSYLTRANSFERASE 2 SUBUNIT BETA"/>
    <property type="match status" value="1"/>
</dbReference>
<comment type="pathway">
    <text evidence="1 6">Carbohydrate biosynthesis; dTDP-L-rhamnose biosynthesis.</text>
</comment>
<dbReference type="InterPro" id="IPR029903">
    <property type="entry name" value="RmlD-like-bd"/>
</dbReference>
<dbReference type="EMBL" id="CP100390">
    <property type="protein sequence ID" value="UZE95140.1"/>
    <property type="molecule type" value="Genomic_DNA"/>
</dbReference>
<reference evidence="8" key="1">
    <citation type="submission" date="2022-06" db="EMBL/GenBank/DDBJ databases">
        <title>Alkalimarinus sp. nov., isolated from gut of a Alitta virens.</title>
        <authorList>
            <person name="Yang A.I."/>
            <person name="Shin N.-R."/>
        </authorList>
    </citation>
    <scope>NUCLEOTIDE SEQUENCE</scope>
    <source>
        <strain evidence="8">A2M4</strain>
    </source>
</reference>
<dbReference type="RefSeq" id="WP_265046629.1">
    <property type="nucleotide sequence ID" value="NZ_CP100390.1"/>
</dbReference>
<comment type="function">
    <text evidence="6">Catalyzes the reduction of dTDP-6-deoxy-L-lyxo-4-hexulose to yield dTDP-L-rhamnose.</text>
</comment>
<evidence type="ECO:0000256" key="6">
    <source>
        <dbReference type="RuleBase" id="RU364082"/>
    </source>
</evidence>
<evidence type="ECO:0000256" key="4">
    <source>
        <dbReference type="ARBA" id="ARBA00017099"/>
    </source>
</evidence>
<dbReference type="CDD" id="cd05254">
    <property type="entry name" value="dTDP_HR_like_SDR_e"/>
    <property type="match status" value="1"/>
</dbReference>
<dbReference type="NCBIfam" id="TIGR01214">
    <property type="entry name" value="rmlD"/>
    <property type="match status" value="1"/>
</dbReference>
<evidence type="ECO:0000313" key="9">
    <source>
        <dbReference type="Proteomes" id="UP001163739"/>
    </source>
</evidence>
<protein>
    <recommendedName>
        <fullName evidence="4 6">dTDP-4-dehydrorhamnose reductase</fullName>
        <ecNumber evidence="3 6">1.1.1.133</ecNumber>
    </recommendedName>
</protein>
<dbReference type="Pfam" id="PF04321">
    <property type="entry name" value="RmlD_sub_bind"/>
    <property type="match status" value="1"/>
</dbReference>
<dbReference type="Gene3D" id="3.90.25.10">
    <property type="entry name" value="UDP-galactose 4-epimerase, domain 1"/>
    <property type="match status" value="1"/>
</dbReference>
<evidence type="ECO:0000256" key="2">
    <source>
        <dbReference type="ARBA" id="ARBA00010944"/>
    </source>
</evidence>
<gene>
    <name evidence="8" type="primary">rfbD</name>
    <name evidence="8" type="ORF">NKI27_13825</name>
</gene>
<evidence type="ECO:0000256" key="1">
    <source>
        <dbReference type="ARBA" id="ARBA00004781"/>
    </source>
</evidence>
<evidence type="ECO:0000256" key="3">
    <source>
        <dbReference type="ARBA" id="ARBA00012929"/>
    </source>
</evidence>
<keyword evidence="6" id="KW-0521">NADP</keyword>
<dbReference type="SUPFAM" id="SSF51735">
    <property type="entry name" value="NAD(P)-binding Rossmann-fold domains"/>
    <property type="match status" value="1"/>
</dbReference>
<dbReference type="Gene3D" id="3.40.50.720">
    <property type="entry name" value="NAD(P)-binding Rossmann-like Domain"/>
    <property type="match status" value="1"/>
</dbReference>
<dbReference type="Proteomes" id="UP001163739">
    <property type="component" value="Chromosome"/>
</dbReference>
<dbReference type="GO" id="GO:0008831">
    <property type="term" value="F:dTDP-4-dehydrorhamnose reductase activity"/>
    <property type="evidence" value="ECO:0007669"/>
    <property type="project" value="UniProtKB-EC"/>
</dbReference>
<feature type="domain" description="RmlD-like substrate binding" evidence="7">
    <location>
        <begin position="4"/>
        <end position="293"/>
    </location>
</feature>
<name>A0ABY6MZB9_9ALTE</name>
<keyword evidence="9" id="KW-1185">Reference proteome</keyword>
<comment type="similarity">
    <text evidence="2 6">Belongs to the dTDP-4-dehydrorhamnose reductase family.</text>
</comment>
<keyword evidence="6 8" id="KW-0560">Oxidoreductase</keyword>
<comment type="catalytic activity">
    <reaction evidence="5 6">
        <text>dTDP-beta-L-rhamnose + NADP(+) = dTDP-4-dehydro-beta-L-rhamnose + NADPH + H(+)</text>
        <dbReference type="Rhea" id="RHEA:21796"/>
        <dbReference type="ChEBI" id="CHEBI:15378"/>
        <dbReference type="ChEBI" id="CHEBI:57510"/>
        <dbReference type="ChEBI" id="CHEBI:57783"/>
        <dbReference type="ChEBI" id="CHEBI:58349"/>
        <dbReference type="ChEBI" id="CHEBI:62830"/>
        <dbReference type="EC" id="1.1.1.133"/>
    </reaction>
</comment>